<dbReference type="Proteomes" id="UP000778523">
    <property type="component" value="Unassembled WGS sequence"/>
</dbReference>
<keyword evidence="4" id="KW-1185">Reference proteome</keyword>
<evidence type="ECO:0000313" key="4">
    <source>
        <dbReference type="Proteomes" id="UP000778523"/>
    </source>
</evidence>
<organism evidence="3 4">
    <name type="scientific">Uliginosibacterium aquaticum</name>
    <dbReference type="NCBI Taxonomy" id="2731212"/>
    <lineage>
        <taxon>Bacteria</taxon>
        <taxon>Pseudomonadati</taxon>
        <taxon>Pseudomonadota</taxon>
        <taxon>Betaproteobacteria</taxon>
        <taxon>Rhodocyclales</taxon>
        <taxon>Zoogloeaceae</taxon>
        <taxon>Uliginosibacterium</taxon>
    </lineage>
</organism>
<reference evidence="3 4" key="1">
    <citation type="submission" date="2020-06" db="EMBL/GenBank/DDBJ databases">
        <title>Draft genome of Uliginosibacterium sp. IMCC34675.</title>
        <authorList>
            <person name="Song J."/>
        </authorList>
    </citation>
    <scope>NUCLEOTIDE SEQUENCE [LARGE SCALE GENOMIC DNA]</scope>
    <source>
        <strain evidence="3 4">IMCC34675</strain>
    </source>
</reference>
<feature type="region of interest" description="Disordered" evidence="1">
    <location>
        <begin position="25"/>
        <end position="47"/>
    </location>
</feature>
<name>A0ABX2IJL1_9RHOO</name>
<evidence type="ECO:0000256" key="2">
    <source>
        <dbReference type="SAM" id="SignalP"/>
    </source>
</evidence>
<sequence>MSSPLYRNILPLLCLLASTGVLAQAPEEAESPTPAPPPPLPSQVKDPLFNNLARAPEIDAPSDKWNGSFGLGITLQQGSTNSSQGSMTLDAVRTTANRRLLANVIAVRGTENGERDTDNINADFRSERSFGQDMFGYLALGAERDGVQELQSRGSAGGGLGSHLFASDTLSFNAYTGIAYSEERYRGEEASRGIEGLLGSELRYDISEHSRFTHRLVVYPDSVSGGTRFAMQGALSTRINSTLGLQVAMLQKYREKVRGDATNLDTIVFTGITAGF</sequence>
<dbReference type="Pfam" id="PF04338">
    <property type="entry name" value="DUF481"/>
    <property type="match status" value="1"/>
</dbReference>
<accession>A0ABX2IJL1</accession>
<dbReference type="EMBL" id="JABCSC020000006">
    <property type="protein sequence ID" value="NSL56984.1"/>
    <property type="molecule type" value="Genomic_DNA"/>
</dbReference>
<protein>
    <submittedName>
        <fullName evidence="3">DUF481 domain-containing protein</fullName>
    </submittedName>
</protein>
<dbReference type="RefSeq" id="WP_170023257.1">
    <property type="nucleotide sequence ID" value="NZ_JABCSC020000006.1"/>
</dbReference>
<dbReference type="InterPro" id="IPR007433">
    <property type="entry name" value="DUF481"/>
</dbReference>
<keyword evidence="2" id="KW-0732">Signal</keyword>
<gene>
    <name evidence="3" type="ORF">HJ583_018275</name>
</gene>
<evidence type="ECO:0000313" key="3">
    <source>
        <dbReference type="EMBL" id="NSL56984.1"/>
    </source>
</evidence>
<evidence type="ECO:0000256" key="1">
    <source>
        <dbReference type="SAM" id="MobiDB-lite"/>
    </source>
</evidence>
<proteinExistence type="predicted"/>
<feature type="chain" id="PRO_5045657856" evidence="2">
    <location>
        <begin position="24"/>
        <end position="276"/>
    </location>
</feature>
<comment type="caution">
    <text evidence="3">The sequence shown here is derived from an EMBL/GenBank/DDBJ whole genome shotgun (WGS) entry which is preliminary data.</text>
</comment>
<feature type="signal peptide" evidence="2">
    <location>
        <begin position="1"/>
        <end position="23"/>
    </location>
</feature>